<organism evidence="8 9">
    <name type="scientific">Porphyromonas levii</name>
    <dbReference type="NCBI Taxonomy" id="28114"/>
    <lineage>
        <taxon>Bacteria</taxon>
        <taxon>Pseudomonadati</taxon>
        <taxon>Bacteroidota</taxon>
        <taxon>Bacteroidia</taxon>
        <taxon>Bacteroidales</taxon>
        <taxon>Porphyromonadaceae</taxon>
        <taxon>Porphyromonas</taxon>
    </lineage>
</organism>
<dbReference type="GO" id="GO:0005886">
    <property type="term" value="C:plasma membrane"/>
    <property type="evidence" value="ECO:0007669"/>
    <property type="project" value="UniProtKB-SubCell"/>
</dbReference>
<dbReference type="PANTHER" id="PTHR33508:SF1">
    <property type="entry name" value="UPF0056 MEMBRANE PROTEIN YHCE"/>
    <property type="match status" value="1"/>
</dbReference>
<dbReference type="Proteomes" id="UP000297225">
    <property type="component" value="Unassembled WGS sequence"/>
</dbReference>
<evidence type="ECO:0000256" key="5">
    <source>
        <dbReference type="ARBA" id="ARBA00022989"/>
    </source>
</evidence>
<keyword evidence="5 7" id="KW-1133">Transmembrane helix</keyword>
<dbReference type="PANTHER" id="PTHR33508">
    <property type="entry name" value="UPF0056 MEMBRANE PROTEIN YHCE"/>
    <property type="match status" value="1"/>
</dbReference>
<sequence>MDWLIGVFQGINFTEIGKVFSSLFVVIDIIGAIPIIINLKQSGQKIEPFKTVLFSTFILLAFLFFGELVLSFLGVTRQSFAAGGAIILFLLAVEMIFGVEIFRNDAPGGSSTLVPLVFPLIAGAASFTTLLTFTSTAAMINIVIATLMNMVVVYFVLRNISFVERIFGQGGIYVLRKFFGAVLMAISVNIFIENISKIVFGI</sequence>
<keyword evidence="3" id="KW-1003">Cell membrane</keyword>
<proteinExistence type="inferred from homology"/>
<comment type="caution">
    <text evidence="8">The sequence shown here is derived from an EMBL/GenBank/DDBJ whole genome shotgun (WGS) entry which is preliminary data.</text>
</comment>
<keyword evidence="4 7" id="KW-0812">Transmembrane</keyword>
<dbReference type="AlphaFoldDB" id="A0A4Y8WRN7"/>
<evidence type="ECO:0000313" key="8">
    <source>
        <dbReference type="EMBL" id="TFH97257.1"/>
    </source>
</evidence>
<keyword evidence="9" id="KW-1185">Reference proteome</keyword>
<evidence type="ECO:0000256" key="2">
    <source>
        <dbReference type="ARBA" id="ARBA00009784"/>
    </source>
</evidence>
<feature type="transmembrane region" description="Helical" evidence="7">
    <location>
        <begin position="113"/>
        <end position="133"/>
    </location>
</feature>
<evidence type="ECO:0000313" key="9">
    <source>
        <dbReference type="Proteomes" id="UP000297225"/>
    </source>
</evidence>
<feature type="transmembrane region" description="Helical" evidence="7">
    <location>
        <begin position="139"/>
        <end position="157"/>
    </location>
</feature>
<reference evidence="8 9" key="1">
    <citation type="submission" date="2019-03" db="EMBL/GenBank/DDBJ databases">
        <title>Porphyromonas levii Isolated from the Uterus of Dairy Cows.</title>
        <authorList>
            <person name="Francis A.M."/>
        </authorList>
    </citation>
    <scope>NUCLEOTIDE SEQUENCE [LARGE SCALE GENOMIC DNA]</scope>
    <source>
        <strain evidence="8 9">AF5678</strain>
    </source>
</reference>
<feature type="transmembrane region" description="Helical" evidence="7">
    <location>
        <begin position="51"/>
        <end position="74"/>
    </location>
</feature>
<name>A0A4Y8WRN7_9PORP</name>
<evidence type="ECO:0000256" key="3">
    <source>
        <dbReference type="ARBA" id="ARBA00022475"/>
    </source>
</evidence>
<protein>
    <recommendedName>
        <fullName evidence="7">UPF0056 membrane protein</fullName>
    </recommendedName>
</protein>
<dbReference type="RefSeq" id="WP_018357961.1">
    <property type="nucleotide sequence ID" value="NZ_CP197400.1"/>
</dbReference>
<evidence type="ECO:0000256" key="6">
    <source>
        <dbReference type="ARBA" id="ARBA00023136"/>
    </source>
</evidence>
<dbReference type="InterPro" id="IPR002771">
    <property type="entry name" value="Multi_antbiot-R_MarC"/>
</dbReference>
<dbReference type="EMBL" id="SPNC01000005">
    <property type="protein sequence ID" value="TFH97257.1"/>
    <property type="molecule type" value="Genomic_DNA"/>
</dbReference>
<evidence type="ECO:0000256" key="7">
    <source>
        <dbReference type="RuleBase" id="RU362048"/>
    </source>
</evidence>
<dbReference type="Pfam" id="PF01914">
    <property type="entry name" value="MarC"/>
    <property type="match status" value="1"/>
</dbReference>
<feature type="transmembrane region" description="Helical" evidence="7">
    <location>
        <begin position="20"/>
        <end position="39"/>
    </location>
</feature>
<gene>
    <name evidence="8" type="ORF">E4P47_00790</name>
</gene>
<comment type="subcellular location">
    <subcellularLocation>
        <location evidence="1 7">Cell membrane</location>
        <topology evidence="1 7">Multi-pass membrane protein</topology>
    </subcellularLocation>
</comment>
<evidence type="ECO:0000256" key="1">
    <source>
        <dbReference type="ARBA" id="ARBA00004651"/>
    </source>
</evidence>
<feature type="transmembrane region" description="Helical" evidence="7">
    <location>
        <begin position="80"/>
        <end position="101"/>
    </location>
</feature>
<keyword evidence="6 7" id="KW-0472">Membrane</keyword>
<dbReference type="GeneID" id="66797942"/>
<comment type="similarity">
    <text evidence="2 7">Belongs to the UPF0056 (MarC) family.</text>
</comment>
<dbReference type="OrthoDB" id="978595at2"/>
<accession>A0A4Y8WRN7</accession>
<evidence type="ECO:0000256" key="4">
    <source>
        <dbReference type="ARBA" id="ARBA00022692"/>
    </source>
</evidence>
<feature type="transmembrane region" description="Helical" evidence="7">
    <location>
        <begin position="178"/>
        <end position="200"/>
    </location>
</feature>
<dbReference type="STRING" id="1122973.GCA_000379925_00702"/>